<accession>A0A1Y1YXR9</accession>
<dbReference type="AlphaFoldDB" id="A0A1Y1YXR9"/>
<evidence type="ECO:0000256" key="1">
    <source>
        <dbReference type="SAM" id="SignalP"/>
    </source>
</evidence>
<protein>
    <submittedName>
        <fullName evidence="2">Uncharacterized protein</fullName>
    </submittedName>
</protein>
<feature type="chain" id="PRO_5013231563" evidence="1">
    <location>
        <begin position="22"/>
        <end position="138"/>
    </location>
</feature>
<dbReference type="EMBL" id="MCFE01000053">
    <property type="protein sequence ID" value="ORY02821.1"/>
    <property type="molecule type" value="Genomic_DNA"/>
</dbReference>
<reference evidence="2 3" key="1">
    <citation type="submission" date="2016-07" db="EMBL/GenBank/DDBJ databases">
        <title>Pervasive Adenine N6-methylation of Active Genes in Fungi.</title>
        <authorList>
            <consortium name="DOE Joint Genome Institute"/>
            <person name="Mondo S.J."/>
            <person name="Dannebaum R.O."/>
            <person name="Kuo R.C."/>
            <person name="Labutti K."/>
            <person name="Haridas S."/>
            <person name="Kuo A."/>
            <person name="Salamov A."/>
            <person name="Ahrendt S.R."/>
            <person name="Lipzen A."/>
            <person name="Sullivan W."/>
            <person name="Andreopoulos W.B."/>
            <person name="Clum A."/>
            <person name="Lindquist E."/>
            <person name="Daum C."/>
            <person name="Ramamoorthy G.K."/>
            <person name="Gryganskyi A."/>
            <person name="Culley D."/>
            <person name="Magnuson J.K."/>
            <person name="James T.Y."/>
            <person name="O'Malley M.A."/>
            <person name="Stajich J.E."/>
            <person name="Spatafora J.W."/>
            <person name="Visel A."/>
            <person name="Grigoriev I.V."/>
        </authorList>
    </citation>
    <scope>NUCLEOTIDE SEQUENCE [LARGE SCALE GENOMIC DNA]</scope>
    <source>
        <strain evidence="2 3">CBS 931.73</strain>
    </source>
</reference>
<proteinExistence type="predicted"/>
<dbReference type="Proteomes" id="UP000193498">
    <property type="component" value="Unassembled WGS sequence"/>
</dbReference>
<dbReference type="InParanoid" id="A0A1Y1YXR9"/>
<keyword evidence="1" id="KW-0732">Signal</keyword>
<evidence type="ECO:0000313" key="2">
    <source>
        <dbReference type="EMBL" id="ORY02821.1"/>
    </source>
</evidence>
<organism evidence="2 3">
    <name type="scientific">Basidiobolus meristosporus CBS 931.73</name>
    <dbReference type="NCBI Taxonomy" id="1314790"/>
    <lineage>
        <taxon>Eukaryota</taxon>
        <taxon>Fungi</taxon>
        <taxon>Fungi incertae sedis</taxon>
        <taxon>Zoopagomycota</taxon>
        <taxon>Entomophthoromycotina</taxon>
        <taxon>Basidiobolomycetes</taxon>
        <taxon>Basidiobolales</taxon>
        <taxon>Basidiobolaceae</taxon>
        <taxon>Basidiobolus</taxon>
    </lineage>
</organism>
<comment type="caution">
    <text evidence="2">The sequence shown here is derived from an EMBL/GenBank/DDBJ whole genome shotgun (WGS) entry which is preliminary data.</text>
</comment>
<gene>
    <name evidence="2" type="ORF">K493DRAFT_385255</name>
</gene>
<keyword evidence="3" id="KW-1185">Reference proteome</keyword>
<evidence type="ECO:0000313" key="3">
    <source>
        <dbReference type="Proteomes" id="UP000193498"/>
    </source>
</evidence>
<feature type="signal peptide" evidence="1">
    <location>
        <begin position="1"/>
        <end position="21"/>
    </location>
</feature>
<name>A0A1Y1YXR9_9FUNG</name>
<sequence>MKAHRLFLSLIWSLLAGLALASTNQSKSLSNYEKVTSDRIEFYTKSIKEFQEIEKKVNAKGIAEGYRAHSEVLYHLKNLRDMEKQLRHQWEASRKALLKEDDDEKQEDYVDKQEDRFDQLSDQFFEEYENATNVVLKA</sequence>